<dbReference type="CDD" id="cd00190">
    <property type="entry name" value="Tryp_SPc"/>
    <property type="match status" value="1"/>
</dbReference>
<dbReference type="InterPro" id="IPR001254">
    <property type="entry name" value="Trypsin_dom"/>
</dbReference>
<dbReference type="PRINTS" id="PR00722">
    <property type="entry name" value="CHYMOTRYPSIN"/>
</dbReference>
<protein>
    <submittedName>
        <fullName evidence="9">Chymotrypsin-like elastase family member 2A isoform X1</fullName>
    </submittedName>
</protein>
<dbReference type="InterPro" id="IPR050850">
    <property type="entry name" value="Peptidase_S1_Elastase_sf"/>
</dbReference>
<keyword evidence="5" id="KW-1015">Disulfide bond</keyword>
<dbReference type="InterPro" id="IPR043504">
    <property type="entry name" value="Peptidase_S1_PA_chymotrypsin"/>
</dbReference>
<accession>A0AAJ7X8V4</accession>
<dbReference type="GO" id="GO:0004252">
    <property type="term" value="F:serine-type endopeptidase activity"/>
    <property type="evidence" value="ECO:0007669"/>
    <property type="project" value="InterPro"/>
</dbReference>
<organism evidence="8 9">
    <name type="scientific">Petromyzon marinus</name>
    <name type="common">Sea lamprey</name>
    <dbReference type="NCBI Taxonomy" id="7757"/>
    <lineage>
        <taxon>Eukaryota</taxon>
        <taxon>Metazoa</taxon>
        <taxon>Chordata</taxon>
        <taxon>Craniata</taxon>
        <taxon>Vertebrata</taxon>
        <taxon>Cyclostomata</taxon>
        <taxon>Hyperoartia</taxon>
        <taxon>Petromyzontiformes</taxon>
        <taxon>Petromyzontidae</taxon>
        <taxon>Petromyzon</taxon>
    </lineage>
</organism>
<dbReference type="InterPro" id="IPR009003">
    <property type="entry name" value="Peptidase_S1_PA"/>
</dbReference>
<dbReference type="InterPro" id="IPR018114">
    <property type="entry name" value="TRYPSIN_HIS"/>
</dbReference>
<dbReference type="Gene3D" id="2.40.10.10">
    <property type="entry name" value="Trypsin-like serine proteases"/>
    <property type="match status" value="2"/>
</dbReference>
<name>A0AAJ7X8V4_PETMA</name>
<evidence type="ECO:0000256" key="2">
    <source>
        <dbReference type="ARBA" id="ARBA00022729"/>
    </source>
</evidence>
<dbReference type="SUPFAM" id="SSF50494">
    <property type="entry name" value="Trypsin-like serine proteases"/>
    <property type="match status" value="1"/>
</dbReference>
<dbReference type="PANTHER" id="PTHR24257">
    <property type="entry name" value="CHYMOTRYPSIN-LIKE ELASTASE FAMILY MEMBER"/>
    <property type="match status" value="1"/>
</dbReference>
<evidence type="ECO:0000256" key="5">
    <source>
        <dbReference type="ARBA" id="ARBA00023157"/>
    </source>
</evidence>
<dbReference type="InterPro" id="IPR033116">
    <property type="entry name" value="TRYPSIN_SER"/>
</dbReference>
<dbReference type="InterPro" id="IPR001314">
    <property type="entry name" value="Peptidase_S1A"/>
</dbReference>
<dbReference type="GO" id="GO:0005615">
    <property type="term" value="C:extracellular space"/>
    <property type="evidence" value="ECO:0007669"/>
    <property type="project" value="TreeGrafter"/>
</dbReference>
<evidence type="ECO:0000256" key="3">
    <source>
        <dbReference type="ARBA" id="ARBA00022801"/>
    </source>
</evidence>
<dbReference type="SMART" id="SM00020">
    <property type="entry name" value="Tryp_SPc"/>
    <property type="match status" value="1"/>
</dbReference>
<evidence type="ECO:0000313" key="9">
    <source>
        <dbReference type="RefSeq" id="XP_032824348.1"/>
    </source>
</evidence>
<dbReference type="PROSITE" id="PS00134">
    <property type="entry name" value="TRYPSIN_HIS"/>
    <property type="match status" value="1"/>
</dbReference>
<evidence type="ECO:0000256" key="4">
    <source>
        <dbReference type="ARBA" id="ARBA00022825"/>
    </source>
</evidence>
<dbReference type="Pfam" id="PF00089">
    <property type="entry name" value="Trypsin"/>
    <property type="match status" value="1"/>
</dbReference>
<proteinExistence type="predicted"/>
<dbReference type="PANTHER" id="PTHR24257:SF17">
    <property type="match status" value="1"/>
</dbReference>
<gene>
    <name evidence="9" type="primary">LOC116950567</name>
</gene>
<dbReference type="RefSeq" id="XP_032824348.1">
    <property type="nucleotide sequence ID" value="XM_032968457.1"/>
</dbReference>
<dbReference type="FunFam" id="2.40.10.10:FF:000120">
    <property type="entry name" value="Putative serine protease"/>
    <property type="match status" value="1"/>
</dbReference>
<dbReference type="Proteomes" id="UP001318040">
    <property type="component" value="Chromosome 39"/>
</dbReference>
<dbReference type="GO" id="GO:0006508">
    <property type="term" value="P:proteolysis"/>
    <property type="evidence" value="ECO:0007669"/>
    <property type="project" value="UniProtKB-KW"/>
</dbReference>
<sequence length="358" mass="38776">MSAPTQHVRTLPMSTTLPNISAPTQHVRLYPSPQPYPTFRPIETKVHLKPTRPKNFYKKALDGEELADLRRDSDKMLALIASVILLVQATAQGCGVPSYPPIESRVVNGVEARPNSWPWQISLQYLSSGSWYHTCGGTLIDPQWVLTAAHCISSRTYRVALGEHLLSVAEGGEVQVDVAAILVHSGWNGNNVQGGNDIALIRLAQPVALAATIKAACLPPAGLVLPHDFPCYITGWGRLVTGGDLPDALQQANLPVVDYETCSKPSWWWFNVRETMVCAGGDGYDSGCNGDSGGPLNCVSEDGSWAVHGIVSFGSGLGCNSIYKPTVFTRVSAFVDWIADVMDTYTVRADDSQVIMFH</sequence>
<dbReference type="PROSITE" id="PS00135">
    <property type="entry name" value="TRYPSIN_SER"/>
    <property type="match status" value="1"/>
</dbReference>
<keyword evidence="4 6" id="KW-0720">Serine protease</keyword>
<feature type="domain" description="Peptidase S1" evidence="7">
    <location>
        <begin position="106"/>
        <end position="343"/>
    </location>
</feature>
<dbReference type="KEGG" id="pmrn:116950567"/>
<evidence type="ECO:0000256" key="6">
    <source>
        <dbReference type="RuleBase" id="RU363034"/>
    </source>
</evidence>
<keyword evidence="8" id="KW-1185">Reference proteome</keyword>
<keyword evidence="1 6" id="KW-0645">Protease</keyword>
<dbReference type="PROSITE" id="PS50240">
    <property type="entry name" value="TRYPSIN_DOM"/>
    <property type="match status" value="1"/>
</dbReference>
<reference evidence="9" key="1">
    <citation type="submission" date="2025-08" db="UniProtKB">
        <authorList>
            <consortium name="RefSeq"/>
        </authorList>
    </citation>
    <scope>IDENTIFICATION</scope>
    <source>
        <tissue evidence="9">Sperm</tissue>
    </source>
</reference>
<evidence type="ECO:0000256" key="1">
    <source>
        <dbReference type="ARBA" id="ARBA00022670"/>
    </source>
</evidence>
<evidence type="ECO:0000259" key="7">
    <source>
        <dbReference type="PROSITE" id="PS50240"/>
    </source>
</evidence>
<keyword evidence="2" id="KW-0732">Signal</keyword>
<dbReference type="AlphaFoldDB" id="A0AAJ7X8V4"/>
<evidence type="ECO:0000313" key="8">
    <source>
        <dbReference type="Proteomes" id="UP001318040"/>
    </source>
</evidence>
<keyword evidence="3 6" id="KW-0378">Hydrolase</keyword>